<feature type="region of interest" description="Disordered" evidence="1">
    <location>
        <begin position="48"/>
        <end position="83"/>
    </location>
</feature>
<accession>A0A4R8QT19</accession>
<dbReference type="EMBL" id="QAPG01000012">
    <property type="protein sequence ID" value="TDZ39105.1"/>
    <property type="molecule type" value="Genomic_DNA"/>
</dbReference>
<feature type="compositionally biased region" description="Basic and acidic residues" evidence="1">
    <location>
        <begin position="10"/>
        <end position="29"/>
    </location>
</feature>
<evidence type="ECO:0000313" key="2">
    <source>
        <dbReference type="EMBL" id="TDZ39105.1"/>
    </source>
</evidence>
<keyword evidence="3" id="KW-1185">Reference proteome</keyword>
<evidence type="ECO:0000313" key="3">
    <source>
        <dbReference type="Proteomes" id="UP000295083"/>
    </source>
</evidence>
<dbReference type="AlphaFoldDB" id="A0A4R8QT19"/>
<protein>
    <submittedName>
        <fullName evidence="2">Uncharacterized protein</fullName>
    </submittedName>
</protein>
<feature type="region of interest" description="Disordered" evidence="1">
    <location>
        <begin position="1"/>
        <end position="29"/>
    </location>
</feature>
<reference evidence="2 3" key="1">
    <citation type="submission" date="2018-11" db="EMBL/GenBank/DDBJ databases">
        <title>Genome sequence and assembly of Colletotrichum spinosum.</title>
        <authorList>
            <person name="Gan P."/>
            <person name="Shirasu K."/>
        </authorList>
    </citation>
    <scope>NUCLEOTIDE SEQUENCE [LARGE SCALE GENOMIC DNA]</scope>
    <source>
        <strain evidence="2 3">CBS 515.97</strain>
    </source>
</reference>
<sequence length="83" mass="9390">MTIVDGSRLVAKESVSDTRRQEHSHWAEEDGGLKPYDLIVLDASCKGRQTDGKQCSAPPRDSQRNMARLETTRRGTARDWTME</sequence>
<dbReference type="Proteomes" id="UP000295083">
    <property type="component" value="Unassembled WGS sequence"/>
</dbReference>
<name>A0A4R8QT19_9PEZI</name>
<evidence type="ECO:0000256" key="1">
    <source>
        <dbReference type="SAM" id="MobiDB-lite"/>
    </source>
</evidence>
<feature type="compositionally biased region" description="Basic and acidic residues" evidence="1">
    <location>
        <begin position="70"/>
        <end position="83"/>
    </location>
</feature>
<gene>
    <name evidence="2" type="ORF">C8035_v005748</name>
</gene>
<organism evidence="2 3">
    <name type="scientific">Colletotrichum spinosum</name>
    <dbReference type="NCBI Taxonomy" id="1347390"/>
    <lineage>
        <taxon>Eukaryota</taxon>
        <taxon>Fungi</taxon>
        <taxon>Dikarya</taxon>
        <taxon>Ascomycota</taxon>
        <taxon>Pezizomycotina</taxon>
        <taxon>Sordariomycetes</taxon>
        <taxon>Hypocreomycetidae</taxon>
        <taxon>Glomerellales</taxon>
        <taxon>Glomerellaceae</taxon>
        <taxon>Colletotrichum</taxon>
        <taxon>Colletotrichum orbiculare species complex</taxon>
    </lineage>
</organism>
<proteinExistence type="predicted"/>
<comment type="caution">
    <text evidence="2">The sequence shown here is derived from an EMBL/GenBank/DDBJ whole genome shotgun (WGS) entry which is preliminary data.</text>
</comment>